<feature type="region of interest" description="Disordered" evidence="1">
    <location>
        <begin position="411"/>
        <end position="448"/>
    </location>
</feature>
<dbReference type="AlphaFoldDB" id="A0A813HRZ8"/>
<gene>
    <name evidence="3" type="ORF">PGLA1383_LOCUS55178</name>
</gene>
<feature type="non-terminal residue" evidence="3">
    <location>
        <position position="1"/>
    </location>
</feature>
<dbReference type="GO" id="GO:0005829">
    <property type="term" value="C:cytosol"/>
    <property type="evidence" value="ECO:0007669"/>
    <property type="project" value="TreeGrafter"/>
</dbReference>
<evidence type="ECO:0000259" key="2">
    <source>
        <dbReference type="PROSITE" id="PS50042"/>
    </source>
</evidence>
<feature type="domain" description="Cyclic nucleotide-binding" evidence="2">
    <location>
        <begin position="40"/>
        <end position="140"/>
    </location>
</feature>
<proteinExistence type="predicted"/>
<protein>
    <recommendedName>
        <fullName evidence="2">Cyclic nucleotide-binding domain-containing protein</fullName>
    </recommendedName>
</protein>
<dbReference type="Pfam" id="PF00027">
    <property type="entry name" value="cNMP_binding"/>
    <property type="match status" value="1"/>
</dbReference>
<name>A0A813HRZ8_POLGL</name>
<evidence type="ECO:0000313" key="3">
    <source>
        <dbReference type="EMBL" id="CAE8640279.1"/>
    </source>
</evidence>
<dbReference type="PANTHER" id="PTHR24567">
    <property type="entry name" value="CRP FAMILY TRANSCRIPTIONAL REGULATORY PROTEIN"/>
    <property type="match status" value="1"/>
</dbReference>
<feature type="compositionally biased region" description="Low complexity" evidence="1">
    <location>
        <begin position="424"/>
        <end position="438"/>
    </location>
</feature>
<dbReference type="OrthoDB" id="442375at2759"/>
<dbReference type="Proteomes" id="UP000654075">
    <property type="component" value="Unassembled WGS sequence"/>
</dbReference>
<comment type="caution">
    <text evidence="3">The sequence shown here is derived from an EMBL/GenBank/DDBJ whole genome shotgun (WGS) entry which is preliminary data.</text>
</comment>
<keyword evidence="4" id="KW-1185">Reference proteome</keyword>
<organism evidence="3 4">
    <name type="scientific">Polarella glacialis</name>
    <name type="common">Dinoflagellate</name>
    <dbReference type="NCBI Taxonomy" id="89957"/>
    <lineage>
        <taxon>Eukaryota</taxon>
        <taxon>Sar</taxon>
        <taxon>Alveolata</taxon>
        <taxon>Dinophyceae</taxon>
        <taxon>Suessiales</taxon>
        <taxon>Suessiaceae</taxon>
        <taxon>Polarella</taxon>
    </lineage>
</organism>
<sequence length="448" mass="48663">EREPLEEVLQTRLERNYDFMISRNLWLQEQVVPSLASTSLFSRYALSFLDDVASPLISNSFTAGQVITKAAEPAESMLVLLEGSAQIESRQGAPLAVLSPGASLGEVAALGLYLTRPSTVRAISNCRVLVITARALQRALSLPARTEEEKEAFKELVADRKKQVSFGWPLSALTVGIAQDDRCARAVALQAERFSLKPDELWMPLSDQATGGRVFSVIVKGRALLEMPSENQDLRKLGGIDGSPAVAVTQLFEGSLVLEGLAAAYGTRVRAITAVEVYRVRYIDFDVAVDATPSAQEWMPRFRMLEADVKKQLNHRGPGAQGVVSGLKPHSSDPDIHQWRARRNKAIGKARTKVRPGGGLHSSNGNPCVLSPWVPLEDITTNSSRREMSARLQDSSTFTSSIASLRRDFSAPDLKHARSKFGASTESGQSGGSPSSASVRLPRLTPSM</sequence>
<dbReference type="CDD" id="cd00038">
    <property type="entry name" value="CAP_ED"/>
    <property type="match status" value="1"/>
</dbReference>
<reference evidence="3" key="1">
    <citation type="submission" date="2021-02" db="EMBL/GenBank/DDBJ databases">
        <authorList>
            <person name="Dougan E. K."/>
            <person name="Rhodes N."/>
            <person name="Thang M."/>
            <person name="Chan C."/>
        </authorList>
    </citation>
    <scope>NUCLEOTIDE SEQUENCE</scope>
</reference>
<dbReference type="GO" id="GO:0003700">
    <property type="term" value="F:DNA-binding transcription factor activity"/>
    <property type="evidence" value="ECO:0007669"/>
    <property type="project" value="TreeGrafter"/>
</dbReference>
<dbReference type="Gene3D" id="2.60.120.10">
    <property type="entry name" value="Jelly Rolls"/>
    <property type="match status" value="1"/>
</dbReference>
<evidence type="ECO:0000313" key="4">
    <source>
        <dbReference type="Proteomes" id="UP000654075"/>
    </source>
</evidence>
<dbReference type="SUPFAM" id="SSF51206">
    <property type="entry name" value="cAMP-binding domain-like"/>
    <property type="match status" value="1"/>
</dbReference>
<dbReference type="InterPro" id="IPR014710">
    <property type="entry name" value="RmlC-like_jellyroll"/>
</dbReference>
<dbReference type="PROSITE" id="PS50042">
    <property type="entry name" value="CNMP_BINDING_3"/>
    <property type="match status" value="1"/>
</dbReference>
<dbReference type="PANTHER" id="PTHR24567:SF26">
    <property type="entry name" value="REGULATORY PROTEIN YEIL"/>
    <property type="match status" value="1"/>
</dbReference>
<dbReference type="InterPro" id="IPR050397">
    <property type="entry name" value="Env_Response_Regulators"/>
</dbReference>
<dbReference type="InterPro" id="IPR018490">
    <property type="entry name" value="cNMP-bd_dom_sf"/>
</dbReference>
<dbReference type="InterPro" id="IPR000595">
    <property type="entry name" value="cNMP-bd_dom"/>
</dbReference>
<dbReference type="EMBL" id="CAJNNV010032537">
    <property type="protein sequence ID" value="CAE8640279.1"/>
    <property type="molecule type" value="Genomic_DNA"/>
</dbReference>
<dbReference type="SMART" id="SM00100">
    <property type="entry name" value="cNMP"/>
    <property type="match status" value="1"/>
</dbReference>
<evidence type="ECO:0000256" key="1">
    <source>
        <dbReference type="SAM" id="MobiDB-lite"/>
    </source>
</evidence>
<accession>A0A813HRZ8</accession>